<dbReference type="GO" id="GO:0016192">
    <property type="term" value="P:vesicle-mediated transport"/>
    <property type="evidence" value="ECO:0007669"/>
    <property type="project" value="InterPro"/>
</dbReference>
<comment type="similarity">
    <text evidence="2">Belongs to the cornichon family.</text>
</comment>
<evidence type="ECO:0000256" key="4">
    <source>
        <dbReference type="ARBA" id="ARBA00022989"/>
    </source>
</evidence>
<evidence type="ECO:0000256" key="2">
    <source>
        <dbReference type="ARBA" id="ARBA00010095"/>
    </source>
</evidence>
<feature type="transmembrane region" description="Helical" evidence="6">
    <location>
        <begin position="151"/>
        <end position="170"/>
    </location>
</feature>
<dbReference type="GO" id="GO:0099645">
    <property type="term" value="P:neurotransmitter receptor localization to postsynaptic specialization membrane"/>
    <property type="evidence" value="ECO:0007669"/>
    <property type="project" value="Ensembl"/>
</dbReference>
<keyword evidence="4 6" id="KW-1133">Transmembrane helix</keyword>
<dbReference type="SMART" id="SM01398">
    <property type="entry name" value="Cornichon"/>
    <property type="match status" value="1"/>
</dbReference>
<dbReference type="Pfam" id="PF03311">
    <property type="entry name" value="Cornichon"/>
    <property type="match status" value="1"/>
</dbReference>
<dbReference type="InterPro" id="IPR033466">
    <property type="entry name" value="Cornichon_conserved"/>
</dbReference>
<dbReference type="AlphaFoldDB" id="A0A671G9F7"/>
<reference evidence="7 8" key="2">
    <citation type="journal article" date="2018" name="Annu Rev Anim Biosci">
        <title>Bat Biology, Genomes, and the Bat1K Project: To Generate Chromosome-Level Genomes for All Living Bat Species.</title>
        <authorList>
            <person name="Teeling E.C."/>
            <person name="Vernes S.C."/>
            <person name="Davalos L.M."/>
            <person name="Ray D.A."/>
            <person name="Gilbert M.T.P."/>
            <person name="Myers E."/>
        </authorList>
    </citation>
    <scope>NUCLEOTIDE SEQUENCE</scope>
</reference>
<evidence type="ECO:0000256" key="1">
    <source>
        <dbReference type="ARBA" id="ARBA00004141"/>
    </source>
</evidence>
<evidence type="ECO:0000256" key="3">
    <source>
        <dbReference type="ARBA" id="ARBA00022692"/>
    </source>
</evidence>
<dbReference type="GO" id="GO:0016020">
    <property type="term" value="C:membrane"/>
    <property type="evidence" value="ECO:0007669"/>
    <property type="project" value="UniProtKB-SubCell"/>
</dbReference>
<dbReference type="PROSITE" id="PS01340">
    <property type="entry name" value="CORNICHON"/>
    <property type="match status" value="1"/>
</dbReference>
<keyword evidence="3 6" id="KW-0812">Transmembrane</keyword>
<gene>
    <name evidence="7" type="primary">CNIH3</name>
</gene>
<accession>A0A671G9F7</accession>
<dbReference type="Ensembl" id="ENSRFET00010035508.1">
    <property type="protein sequence ID" value="ENSRFEP00010032784.1"/>
    <property type="gene ID" value="ENSRFEG00010021586.1"/>
</dbReference>
<name>A0A671G9F7_RHIFE</name>
<reference evidence="7" key="5">
    <citation type="submission" date="2025-09" db="UniProtKB">
        <authorList>
            <consortium name="Ensembl"/>
        </authorList>
    </citation>
    <scope>IDENTIFICATION</scope>
</reference>
<keyword evidence="8" id="KW-1185">Reference proteome</keyword>
<dbReference type="InParanoid" id="A0A671G9F7"/>
<sequence>SHPPTFSYLSDSSQSLKTQLISDGPPQGSLSRLQPPSLAIIAFDELRTDFKSPIDQCNPVHARERLRNIERICFLLRKLVLPEYSIHSLFCIMFLCAQEWLTLGLNVPLLFYHFWRYFHCPADSSELAYDPPVVMNADTLSYCQKEAWCKLAFYLLSFFYYLYCMIYTLVSS</sequence>
<organism evidence="7 8">
    <name type="scientific">Rhinolophus ferrumequinum</name>
    <name type="common">Greater horseshoe bat</name>
    <dbReference type="NCBI Taxonomy" id="59479"/>
    <lineage>
        <taxon>Eukaryota</taxon>
        <taxon>Metazoa</taxon>
        <taxon>Chordata</taxon>
        <taxon>Craniata</taxon>
        <taxon>Vertebrata</taxon>
        <taxon>Euteleostomi</taxon>
        <taxon>Mammalia</taxon>
        <taxon>Eutheria</taxon>
        <taxon>Laurasiatheria</taxon>
        <taxon>Chiroptera</taxon>
        <taxon>Yinpterochiroptera</taxon>
        <taxon>Rhinolophoidea</taxon>
        <taxon>Rhinolophidae</taxon>
        <taxon>Rhinolophinae</taxon>
        <taxon>Rhinolophus</taxon>
    </lineage>
</organism>
<proteinExistence type="inferred from homology"/>
<dbReference type="GO" id="GO:0098978">
    <property type="term" value="C:glutamatergic synapse"/>
    <property type="evidence" value="ECO:0007669"/>
    <property type="project" value="Ensembl"/>
</dbReference>
<reference evidence="7 8" key="1">
    <citation type="journal article" date="2015" name="Annu Rev Anim Biosci">
        <title>The Genome 10K Project: a way forward.</title>
        <authorList>
            <person name="Koepfli K.P."/>
            <person name="Paten B."/>
            <person name="O'Brien S.J."/>
            <person name="Koepfli K.P."/>
            <person name="Paten B."/>
            <person name="Antunes A."/>
            <person name="Belov K."/>
            <person name="Bustamante C."/>
            <person name="Castoe T.A."/>
            <person name="Clawson H."/>
            <person name="Crawford A.J."/>
            <person name="Diekhans M."/>
            <person name="Distel D."/>
            <person name="Durbin R."/>
            <person name="Earl D."/>
            <person name="Fujita M.K."/>
            <person name="Gamble T."/>
            <person name="Georges A."/>
            <person name="Gemmell N."/>
            <person name="Gilbert M.T."/>
            <person name="Graves J.M."/>
            <person name="Green R.E."/>
            <person name="Hickey G."/>
            <person name="Jarvis E.D."/>
            <person name="Johnson W."/>
            <person name="Komissarov A."/>
            <person name="Korf I."/>
            <person name="Kuhn R."/>
            <person name="Larkin D.M."/>
            <person name="Lewin H."/>
            <person name="Lopez J.V."/>
            <person name="Ma J."/>
            <person name="Marques-Bonet T."/>
            <person name="Miller W."/>
            <person name="Murphy R."/>
            <person name="Pevzner P."/>
            <person name="Shapiro B."/>
            <person name="Steiner C."/>
            <person name="Tamazian G."/>
            <person name="Venkatesh B."/>
            <person name="Wang J."/>
            <person name="Wayne R."/>
            <person name="Wiley E."/>
            <person name="Yang H."/>
            <person name="Zhang G."/>
            <person name="Haussler D."/>
            <person name="Ryder O."/>
            <person name="O'Brien S.J."/>
        </authorList>
    </citation>
    <scope>NUCLEOTIDE SEQUENCE</scope>
</reference>
<dbReference type="GeneTree" id="ENSGT00950000182834"/>
<comment type="subcellular location">
    <subcellularLocation>
        <location evidence="1">Membrane</location>
        <topology evidence="1">Multi-pass membrane protein</topology>
    </subcellularLocation>
</comment>
<evidence type="ECO:0000313" key="8">
    <source>
        <dbReference type="Proteomes" id="UP000472240"/>
    </source>
</evidence>
<protein>
    <submittedName>
        <fullName evidence="7">Cornichon family AMPA receptor auxiliary protein 3</fullName>
    </submittedName>
</protein>
<keyword evidence="5 6" id="KW-0472">Membrane</keyword>
<reference evidence="8" key="3">
    <citation type="submission" date="2018-12" db="EMBL/GenBank/DDBJ databases">
        <title>G10K-VGP greater horseshoe bat female genome, primary haplotype.</title>
        <authorList>
            <person name="Teeling E."/>
            <person name="Myers G."/>
            <person name="Vernes S."/>
            <person name="Pippel M."/>
            <person name="Winkler S."/>
            <person name="Fedrigo O."/>
            <person name="Rhie A."/>
            <person name="Koren S."/>
            <person name="Phillippy A."/>
            <person name="Lewin H."/>
            <person name="Damas J."/>
            <person name="Howe K."/>
            <person name="Mountcastle J."/>
            <person name="Jarvis E.D."/>
        </authorList>
    </citation>
    <scope>NUCLEOTIDE SEQUENCE [LARGE SCALE GENOMIC DNA]</scope>
</reference>
<dbReference type="InterPro" id="IPR003377">
    <property type="entry name" value="Cornichon"/>
</dbReference>
<evidence type="ECO:0000256" key="6">
    <source>
        <dbReference type="SAM" id="Phobius"/>
    </source>
</evidence>
<evidence type="ECO:0000256" key="5">
    <source>
        <dbReference type="ARBA" id="ARBA00023136"/>
    </source>
</evidence>
<dbReference type="PANTHER" id="PTHR12290">
    <property type="entry name" value="CORNICHON-RELATED"/>
    <property type="match status" value="1"/>
</dbReference>
<evidence type="ECO:0000313" key="7">
    <source>
        <dbReference type="Ensembl" id="ENSRFEP00010032784.1"/>
    </source>
</evidence>
<reference evidence="7" key="4">
    <citation type="submission" date="2025-08" db="UniProtKB">
        <authorList>
            <consortium name="Ensembl"/>
        </authorList>
    </citation>
    <scope>IDENTIFICATION</scope>
</reference>
<dbReference type="Proteomes" id="UP000472240">
    <property type="component" value="Chromosome 27"/>
</dbReference>